<organism evidence="2 3">
    <name type="scientific">Bdellovibrio bacteriovorus (strain ATCC 15356 / DSM 50701 / NCIMB 9529 / HD100)</name>
    <dbReference type="NCBI Taxonomy" id="264462"/>
    <lineage>
        <taxon>Bacteria</taxon>
        <taxon>Pseudomonadati</taxon>
        <taxon>Bdellovibrionota</taxon>
        <taxon>Bdellovibrionia</taxon>
        <taxon>Bdellovibrionales</taxon>
        <taxon>Pseudobdellovibrionaceae</taxon>
        <taxon>Bdellovibrio</taxon>
    </lineage>
</organism>
<dbReference type="eggNOG" id="COG0834">
    <property type="taxonomic scope" value="Bacteria"/>
</dbReference>
<feature type="signal peptide" evidence="1">
    <location>
        <begin position="1"/>
        <end position="24"/>
    </location>
</feature>
<proteinExistence type="predicted"/>
<name>Q6MP08_BDEBA</name>
<sequence length="292" mass="33032">MKCSLFSFILPFFGMWLSPQIAGAIEPPPQKPAIQWIVNDFPPFLVLSGEGMMVDISKAKGPFASIYQEIERALPAYSHRFVRVSFSRAEKLFSGQGGYCTVLLQRTKEREKFLIFGDELARAFPVGLVVHAKDTPGIRDEQKDVDLKELLASGKFRLGVIQSRAYTQQIDDILSHSGHATKIVGDSAMGNLFLMLEKKRVNGVLAYALEKTDYERNNIAVPPLKFLKVKNMPNHISVWASCEKSLRGEQILKDLTRAVREKNVKGKIYKYFMQELPPDMKKGYRALYDTPP</sequence>
<dbReference type="HOGENOM" id="CLU_972037_0_0_7"/>
<evidence type="ECO:0000256" key="1">
    <source>
        <dbReference type="SAM" id="SignalP"/>
    </source>
</evidence>
<protein>
    <recommendedName>
        <fullName evidence="4">Solute-binding protein family 3/N-terminal domain-containing protein</fullName>
    </recommendedName>
</protein>
<reference evidence="2 3" key="1">
    <citation type="journal article" date="2004" name="Science">
        <title>A predator unmasked: life cycle of Bdellovibrio bacteriovorus from a genomic perspective.</title>
        <authorList>
            <person name="Rendulic S."/>
            <person name="Jagtap P."/>
            <person name="Rosinus A."/>
            <person name="Eppinger M."/>
            <person name="Baar C."/>
            <person name="Lanz C."/>
            <person name="Keller H."/>
            <person name="Lambert C."/>
            <person name="Evans K.J."/>
            <person name="Goesmann A."/>
            <person name="Meyer F."/>
            <person name="Sockett R.E."/>
            <person name="Schuster S.C."/>
        </authorList>
    </citation>
    <scope>NUCLEOTIDE SEQUENCE [LARGE SCALE GENOMIC DNA]</scope>
    <source>
        <strain evidence="3">ATCC 15356 / DSM 50701 / NCIMB 9529 / HD100</strain>
    </source>
</reference>
<dbReference type="AlphaFoldDB" id="Q6MP08"/>
<evidence type="ECO:0008006" key="4">
    <source>
        <dbReference type="Google" id="ProtNLM"/>
    </source>
</evidence>
<dbReference type="EMBL" id="BX842648">
    <property type="protein sequence ID" value="CAE78991.1"/>
    <property type="molecule type" value="Genomic_DNA"/>
</dbReference>
<dbReference type="STRING" id="264462.Bd1063"/>
<evidence type="ECO:0000313" key="3">
    <source>
        <dbReference type="Proteomes" id="UP000008080"/>
    </source>
</evidence>
<dbReference type="GeneID" id="93012121"/>
<gene>
    <name evidence="2" type="ordered locus">Bd1063</name>
</gene>
<dbReference type="Proteomes" id="UP000008080">
    <property type="component" value="Chromosome"/>
</dbReference>
<feature type="chain" id="PRO_5004277103" description="Solute-binding protein family 3/N-terminal domain-containing protein" evidence="1">
    <location>
        <begin position="25"/>
        <end position="292"/>
    </location>
</feature>
<keyword evidence="1" id="KW-0732">Signal</keyword>
<evidence type="ECO:0000313" key="2">
    <source>
        <dbReference type="EMBL" id="CAE78991.1"/>
    </source>
</evidence>
<accession>Q6MP08</accession>
<dbReference type="RefSeq" id="WP_011163593.1">
    <property type="nucleotide sequence ID" value="NC_005363.1"/>
</dbReference>
<dbReference type="KEGG" id="bba:Bd1063"/>
<dbReference type="InterPro" id="IPR011972">
    <property type="entry name" value="CHP02285"/>
</dbReference>
<dbReference type="NCBIfam" id="TIGR02285">
    <property type="entry name" value="TIGR02285 family protein"/>
    <property type="match status" value="1"/>
</dbReference>
<keyword evidence="3" id="KW-1185">Reference proteome</keyword>